<dbReference type="EMBL" id="JACIED010000001">
    <property type="protein sequence ID" value="MBB4006366.1"/>
    <property type="molecule type" value="Genomic_DNA"/>
</dbReference>
<dbReference type="Pfam" id="PF06532">
    <property type="entry name" value="NrsF"/>
    <property type="match status" value="1"/>
</dbReference>
<evidence type="ECO:0000313" key="3">
    <source>
        <dbReference type="EMBL" id="OLP49318.1"/>
    </source>
</evidence>
<comment type="caution">
    <text evidence="3">The sequence shown here is derived from an EMBL/GenBank/DDBJ whole genome shotgun (WGS) entry which is preliminary data.</text>
</comment>
<proteinExistence type="predicted"/>
<feature type="transmembrane region" description="Helical" evidence="1">
    <location>
        <begin position="24"/>
        <end position="46"/>
    </location>
</feature>
<name>A0A1Q9A471_9HYPH</name>
<dbReference type="AlphaFoldDB" id="A0A1Q9A471"/>
<evidence type="ECO:0000256" key="1">
    <source>
        <dbReference type="SAM" id="Phobius"/>
    </source>
</evidence>
<dbReference type="Proteomes" id="UP000544107">
    <property type="component" value="Unassembled WGS sequence"/>
</dbReference>
<organism evidence="3 4">
    <name type="scientific">Allorhizobium taibaishanense</name>
    <dbReference type="NCBI Taxonomy" id="887144"/>
    <lineage>
        <taxon>Bacteria</taxon>
        <taxon>Pseudomonadati</taxon>
        <taxon>Pseudomonadota</taxon>
        <taxon>Alphaproteobacteria</taxon>
        <taxon>Hyphomicrobiales</taxon>
        <taxon>Rhizobiaceae</taxon>
        <taxon>Rhizobium/Agrobacterium group</taxon>
        <taxon>Allorhizobium</taxon>
    </lineage>
</organism>
<evidence type="ECO:0000313" key="4">
    <source>
        <dbReference type="Proteomes" id="UP000185598"/>
    </source>
</evidence>
<feature type="transmembrane region" description="Helical" evidence="1">
    <location>
        <begin position="89"/>
        <end position="111"/>
    </location>
</feature>
<dbReference type="STRING" id="887144.BJF91_19895"/>
<feature type="transmembrane region" description="Helical" evidence="1">
    <location>
        <begin position="157"/>
        <end position="177"/>
    </location>
</feature>
<gene>
    <name evidence="3" type="ORF">BJF91_19895</name>
    <name evidence="2" type="ORF">GGQ71_000602</name>
</gene>
<keyword evidence="1" id="KW-1133">Transmembrane helix</keyword>
<protein>
    <recommendedName>
        <fullName evidence="6">DUF1109 family protein</fullName>
    </recommendedName>
</protein>
<dbReference type="OrthoDB" id="9816468at2"/>
<keyword evidence="1" id="KW-0472">Membrane</keyword>
<reference evidence="2 5" key="2">
    <citation type="submission" date="2020-08" db="EMBL/GenBank/DDBJ databases">
        <title>Genomic Encyclopedia of Type Strains, Phase IV (KMG-IV): sequencing the most valuable type-strain genomes for metagenomic binning, comparative biology and taxonomic classification.</title>
        <authorList>
            <person name="Goeker M."/>
        </authorList>
    </citation>
    <scope>NUCLEOTIDE SEQUENCE [LARGE SCALE GENOMIC DNA]</scope>
    <source>
        <strain evidence="2 5">DSM 100021</strain>
    </source>
</reference>
<keyword evidence="4" id="KW-1185">Reference proteome</keyword>
<dbReference type="InterPro" id="IPR009495">
    <property type="entry name" value="NrsF"/>
</dbReference>
<dbReference type="RefSeq" id="WP_075615107.1">
    <property type="nucleotide sequence ID" value="NZ_JACIED010000001.1"/>
</dbReference>
<keyword evidence="1" id="KW-0812">Transmembrane</keyword>
<evidence type="ECO:0008006" key="6">
    <source>
        <dbReference type="Google" id="ProtNLM"/>
    </source>
</evidence>
<dbReference type="Proteomes" id="UP000185598">
    <property type="component" value="Unassembled WGS sequence"/>
</dbReference>
<feature type="transmembrane region" description="Helical" evidence="1">
    <location>
        <begin position="183"/>
        <end position="205"/>
    </location>
</feature>
<evidence type="ECO:0000313" key="2">
    <source>
        <dbReference type="EMBL" id="MBB4006366.1"/>
    </source>
</evidence>
<dbReference type="EMBL" id="MKIN01000022">
    <property type="protein sequence ID" value="OLP49318.1"/>
    <property type="molecule type" value="Genomic_DNA"/>
</dbReference>
<evidence type="ECO:0000313" key="5">
    <source>
        <dbReference type="Proteomes" id="UP000544107"/>
    </source>
</evidence>
<feature type="transmembrane region" description="Helical" evidence="1">
    <location>
        <begin position="123"/>
        <end position="145"/>
    </location>
</feature>
<accession>A0A1Q9A471</accession>
<sequence length="211" mass="21991">MKTDDLIRLMAEDAPVRFPLGRRVGLALGVGTVVAAVLLLATVGLRPNITAALETLRVAFKVTLTLLLAVTAICLVLRVGRPDASLKPLGFCLLIPLALLILAMGLELTAVPSAEWSSRLVGVHAAFCVFFIPVLSLAPLFGLLAALKHGAPSNPGLAGASAGLAASAIAAAIYAWHCPDDSPLFVATWYGLAVCLVTATGYGVGRRMLRW</sequence>
<feature type="transmembrane region" description="Helical" evidence="1">
    <location>
        <begin position="58"/>
        <end position="77"/>
    </location>
</feature>
<reference evidence="3 4" key="1">
    <citation type="submission" date="2016-09" db="EMBL/GenBank/DDBJ databases">
        <title>Rhizobium oryziradicis sp. nov., isolated from the root of rice.</title>
        <authorList>
            <person name="Zhao J."/>
            <person name="Zhang X."/>
        </authorList>
    </citation>
    <scope>NUCLEOTIDE SEQUENCE [LARGE SCALE GENOMIC DNA]</scope>
    <source>
        <strain evidence="3 4">14971</strain>
    </source>
</reference>